<protein>
    <submittedName>
        <fullName evidence="1">Phage repressor protein</fullName>
    </submittedName>
</protein>
<reference evidence="2" key="1">
    <citation type="submission" date="2019-05" db="EMBL/GenBank/DDBJ databases">
        <title>Flavobacterium profundi sp. nov., isolated from a deep-sea seamount.</title>
        <authorList>
            <person name="Zhang D.-C."/>
        </authorList>
    </citation>
    <scope>NUCLEOTIDE SEQUENCE [LARGE SCALE GENOMIC DNA]</scope>
    <source>
        <strain evidence="2">TP390</strain>
    </source>
</reference>
<dbReference type="EMBL" id="WQLW01000002">
    <property type="protein sequence ID" value="MVO08189.1"/>
    <property type="molecule type" value="Genomic_DNA"/>
</dbReference>
<name>A0A6I4IJN1_9FLAO</name>
<dbReference type="Proteomes" id="UP000431264">
    <property type="component" value="Unassembled WGS sequence"/>
</dbReference>
<comment type="caution">
    <text evidence="1">The sequence shown here is derived from an EMBL/GenBank/DDBJ whole genome shotgun (WGS) entry which is preliminary data.</text>
</comment>
<accession>A0A6I4IJN1</accession>
<dbReference type="RefSeq" id="WP_140996588.1">
    <property type="nucleotide sequence ID" value="NZ_VDCZ01000002.1"/>
</dbReference>
<sequence length="98" mass="10868">MNAIKIQKLLAGETIVSREAGNSMLPILKSRQAVRLAPTTWEACEVGDIVYCKVRGNVFTHLVKGKNDKRGLLIGNNHGHINGWTKQVYGKVIEILKD</sequence>
<dbReference type="OrthoDB" id="8448202at2"/>
<evidence type="ECO:0000313" key="2">
    <source>
        <dbReference type="Proteomes" id="UP000431264"/>
    </source>
</evidence>
<proteinExistence type="predicted"/>
<gene>
    <name evidence="1" type="ORF">GOQ30_03290</name>
</gene>
<organism evidence="1 2">
    <name type="scientific">Flavobacterium profundi</name>
    <dbReference type="NCBI Taxonomy" id="1774945"/>
    <lineage>
        <taxon>Bacteria</taxon>
        <taxon>Pseudomonadati</taxon>
        <taxon>Bacteroidota</taxon>
        <taxon>Flavobacteriia</taxon>
        <taxon>Flavobacteriales</taxon>
        <taxon>Flavobacteriaceae</taxon>
        <taxon>Flavobacterium</taxon>
    </lineage>
</organism>
<dbReference type="AlphaFoldDB" id="A0A6I4IJN1"/>
<keyword evidence="2" id="KW-1185">Reference proteome</keyword>
<evidence type="ECO:0000313" key="1">
    <source>
        <dbReference type="EMBL" id="MVO08189.1"/>
    </source>
</evidence>